<evidence type="ECO:0008006" key="3">
    <source>
        <dbReference type="Google" id="ProtNLM"/>
    </source>
</evidence>
<protein>
    <recommendedName>
        <fullName evidence="3">WavE lipopolysaccharide synthesis</fullName>
    </recommendedName>
</protein>
<evidence type="ECO:0000313" key="2">
    <source>
        <dbReference type="Proteomes" id="UP000324574"/>
    </source>
</evidence>
<organism evidence="1 2">
    <name type="scientific">Brachyspira aalborgi</name>
    <dbReference type="NCBI Taxonomy" id="29522"/>
    <lineage>
        <taxon>Bacteria</taxon>
        <taxon>Pseudomonadati</taxon>
        <taxon>Spirochaetota</taxon>
        <taxon>Spirochaetia</taxon>
        <taxon>Brachyspirales</taxon>
        <taxon>Brachyspiraceae</taxon>
        <taxon>Brachyspira</taxon>
    </lineage>
</organism>
<sequence length="353" mass="41962">MNNINFEDITVVVQGTTLENKDINPSKDFIYKCISSIKKWLSKSKIILSTWENEKIKSDLEVDEIIFNKDPGFKPRGEDINSKQNNINRQLVSTLSGLKKVKTKYALKFRTDFIFINNSFLNYFDLLKKYNSDYKILNKRILVCMFGTRHPIAKHFNLPFHIADFVTFGLTEDLSNLYDIPLVTNEEFDYFLINPEIERGTYAVNRYNAEQSIIVNFLRKNNKTIDIEFSTHVNETIINQSNNYLINNFYPICFSKYGIKPMKNYLMPSSRIECYTDYYTEYEWQKMYKELVDNSFILPKKDYERIFINKVIKKLEFLNKLNNHSKFLPGFVNRKIRRDIENINENKKINEVL</sequence>
<dbReference type="InterPro" id="IPR011122">
    <property type="entry name" value="WavE"/>
</dbReference>
<evidence type="ECO:0000313" key="1">
    <source>
        <dbReference type="EMBL" id="TXJ44203.1"/>
    </source>
</evidence>
<proteinExistence type="predicted"/>
<reference evidence="1 2" key="1">
    <citation type="journal article" date="1992" name="Lakartidningen">
        <title>[Penicillin V and not amoxicillin is the first choice preparation in acute otitis].</title>
        <authorList>
            <person name="Kamme C."/>
            <person name="Lundgren K."/>
            <person name="Prellner K."/>
        </authorList>
    </citation>
    <scope>NUCLEOTIDE SEQUENCE [LARGE SCALE GENOMIC DNA]</scope>
    <source>
        <strain evidence="1 2">PC3714II</strain>
    </source>
</reference>
<dbReference type="AlphaFoldDB" id="A0A5C8F325"/>
<name>A0A5C8F325_9SPIR</name>
<dbReference type="Proteomes" id="UP000324574">
    <property type="component" value="Unassembled WGS sequence"/>
</dbReference>
<comment type="caution">
    <text evidence="1">The sequence shown here is derived from an EMBL/GenBank/DDBJ whole genome shotgun (WGS) entry which is preliminary data.</text>
</comment>
<accession>A0A5C8F325</accession>
<gene>
    <name evidence="1" type="ORF">EPJ70_08195</name>
</gene>
<dbReference type="RefSeq" id="WP_147526910.1">
    <property type="nucleotide sequence ID" value="NZ_SAYG01000009.1"/>
</dbReference>
<dbReference type="EMBL" id="SAYG01000009">
    <property type="protein sequence ID" value="TXJ44203.1"/>
    <property type="molecule type" value="Genomic_DNA"/>
</dbReference>
<dbReference type="Pfam" id="PF07507">
    <property type="entry name" value="WavE"/>
    <property type="match status" value="1"/>
</dbReference>